<evidence type="ECO:0008006" key="5">
    <source>
        <dbReference type="Google" id="ProtNLM"/>
    </source>
</evidence>
<organism evidence="3 4">
    <name type="scientific">Ruegeria arenilitoris</name>
    <dbReference type="NCBI Taxonomy" id="1173585"/>
    <lineage>
        <taxon>Bacteria</taxon>
        <taxon>Pseudomonadati</taxon>
        <taxon>Pseudomonadota</taxon>
        <taxon>Alphaproteobacteria</taxon>
        <taxon>Rhodobacterales</taxon>
        <taxon>Roseobacteraceae</taxon>
        <taxon>Ruegeria</taxon>
    </lineage>
</organism>
<evidence type="ECO:0000313" key="3">
    <source>
        <dbReference type="EMBL" id="SMX48583.1"/>
    </source>
</evidence>
<evidence type="ECO:0000256" key="1">
    <source>
        <dbReference type="SAM" id="MobiDB-lite"/>
    </source>
</evidence>
<evidence type="ECO:0000256" key="2">
    <source>
        <dbReference type="SAM" id="SignalP"/>
    </source>
</evidence>
<name>A0A238L0H9_9RHOB</name>
<sequence length="296" mass="31553">MNSTLTKLSLVFAVSLPTGVLAQSSSAISSGDTVTQGATAGGVPVPNTSGSPAPGEAADLAKQLSNPVASLISVPFQLNYDTGIGEVDADRWVLNVQPVIPFDLSDNWNLISRTIVPFIDLDSPVIGGSDTSGLGDIVQSFFFSPKAPTKGGWIWGAGPVLLLPTGKDEFSSDNWGVGPTFVALKQKNGWTYGALVNHIWGVDSPSDGRDKTNATFLQPFLTYTTPDAWTFSINAEASYDWNEEEWTAPLNIGVSKLVHFGQQPVSFQLAGRPYLDSPSGGPDWGLRFNVTFLFPK</sequence>
<keyword evidence="2" id="KW-0732">Signal</keyword>
<dbReference type="EMBL" id="FXYG01000004">
    <property type="protein sequence ID" value="SMX48583.1"/>
    <property type="molecule type" value="Genomic_DNA"/>
</dbReference>
<proteinExistence type="predicted"/>
<dbReference type="Proteomes" id="UP000202485">
    <property type="component" value="Unassembled WGS sequence"/>
</dbReference>
<gene>
    <name evidence="3" type="ORF">RUA8715_03538</name>
</gene>
<accession>A0A238L0H9</accession>
<evidence type="ECO:0000313" key="4">
    <source>
        <dbReference type="Proteomes" id="UP000202485"/>
    </source>
</evidence>
<reference evidence="4" key="1">
    <citation type="submission" date="2017-05" db="EMBL/GenBank/DDBJ databases">
        <authorList>
            <person name="Rodrigo-Torres L."/>
            <person name="Arahal R. D."/>
            <person name="Lucena T."/>
        </authorList>
    </citation>
    <scope>NUCLEOTIDE SEQUENCE [LARGE SCALE GENOMIC DNA]</scope>
    <source>
        <strain evidence="4">CECT 8715</strain>
    </source>
</reference>
<feature type="signal peptide" evidence="2">
    <location>
        <begin position="1"/>
        <end position="22"/>
    </location>
</feature>
<feature type="chain" id="PRO_5013235043" description="MetA-pathway of phenol degradation" evidence="2">
    <location>
        <begin position="23"/>
        <end position="296"/>
    </location>
</feature>
<dbReference type="OrthoDB" id="9809066at2"/>
<keyword evidence="4" id="KW-1185">Reference proteome</keyword>
<protein>
    <recommendedName>
        <fullName evidence="5">MetA-pathway of phenol degradation</fullName>
    </recommendedName>
</protein>
<dbReference type="RefSeq" id="WP_141138525.1">
    <property type="nucleotide sequence ID" value="NZ_FXYG01000004.1"/>
</dbReference>
<feature type="region of interest" description="Disordered" evidence="1">
    <location>
        <begin position="33"/>
        <end position="56"/>
    </location>
</feature>
<dbReference type="AlphaFoldDB" id="A0A238L0H9"/>